<accession>A0A1W2CEA5</accession>
<proteinExistence type="predicted"/>
<dbReference type="EMBL" id="FWXJ01000022">
    <property type="protein sequence ID" value="SMC82978.1"/>
    <property type="molecule type" value="Genomic_DNA"/>
</dbReference>
<sequence length="120" mass="13743">MIIKKLLIGILLWGVNCQIFATEVFVIAHSISTRAEARKVIQKKGWIETTNSEQAKGILVVCRSGLSYPLNFSYKNIKELNEDANMQLNITGSNYHIYIFRMSGNRTVTEDQHIYYPTDD</sequence>
<dbReference type="OrthoDB" id="9884344at2"/>
<name>A0A1W2CEA5_9BURK</name>
<dbReference type="AlphaFoldDB" id="A0A1W2CEA5"/>
<evidence type="ECO:0000313" key="2">
    <source>
        <dbReference type="Proteomes" id="UP000192708"/>
    </source>
</evidence>
<gene>
    <name evidence="1" type="ORF">SAMN06296008_12211</name>
</gene>
<dbReference type="RefSeq" id="WP_084286038.1">
    <property type="nucleotide sequence ID" value="NZ_FWXJ01000022.1"/>
</dbReference>
<evidence type="ECO:0000313" key="1">
    <source>
        <dbReference type="EMBL" id="SMC82978.1"/>
    </source>
</evidence>
<keyword evidence="2" id="KW-1185">Reference proteome</keyword>
<reference evidence="1 2" key="1">
    <citation type="submission" date="2017-04" db="EMBL/GenBank/DDBJ databases">
        <authorList>
            <person name="Afonso C.L."/>
            <person name="Miller P.J."/>
            <person name="Scott M.A."/>
            <person name="Spackman E."/>
            <person name="Goraichik I."/>
            <person name="Dimitrov K.M."/>
            <person name="Suarez D.L."/>
            <person name="Swayne D.E."/>
        </authorList>
    </citation>
    <scope>NUCLEOTIDE SEQUENCE [LARGE SCALE GENOMIC DNA]</scope>
    <source>
        <strain evidence="1 2">VK13</strain>
    </source>
</reference>
<protein>
    <submittedName>
        <fullName evidence="1">Uncharacterized protein</fullName>
    </submittedName>
</protein>
<organism evidence="1 2">
    <name type="scientific">Polynucleobacter kasalickyi</name>
    <dbReference type="NCBI Taxonomy" id="1938817"/>
    <lineage>
        <taxon>Bacteria</taxon>
        <taxon>Pseudomonadati</taxon>
        <taxon>Pseudomonadota</taxon>
        <taxon>Betaproteobacteria</taxon>
        <taxon>Burkholderiales</taxon>
        <taxon>Burkholderiaceae</taxon>
        <taxon>Polynucleobacter</taxon>
    </lineage>
</organism>
<dbReference type="Proteomes" id="UP000192708">
    <property type="component" value="Unassembled WGS sequence"/>
</dbReference>